<dbReference type="KEGG" id="aten:116288145"/>
<name>A0A6P8H5L0_ACTTE</name>
<dbReference type="GeneID" id="116288145"/>
<keyword evidence="1" id="KW-1185">Reference proteome</keyword>
<dbReference type="InParanoid" id="A0A6P8H5L0"/>
<accession>A0A6P8H5L0</accession>
<evidence type="ECO:0000313" key="1">
    <source>
        <dbReference type="Proteomes" id="UP000515163"/>
    </source>
</evidence>
<dbReference type="Proteomes" id="UP000515163">
    <property type="component" value="Unplaced"/>
</dbReference>
<gene>
    <name evidence="2" type="primary">LOC116288145</name>
</gene>
<organism evidence="1 2">
    <name type="scientific">Actinia tenebrosa</name>
    <name type="common">Australian red waratah sea anemone</name>
    <dbReference type="NCBI Taxonomy" id="6105"/>
    <lineage>
        <taxon>Eukaryota</taxon>
        <taxon>Metazoa</taxon>
        <taxon>Cnidaria</taxon>
        <taxon>Anthozoa</taxon>
        <taxon>Hexacorallia</taxon>
        <taxon>Actiniaria</taxon>
        <taxon>Actiniidae</taxon>
        <taxon>Actinia</taxon>
    </lineage>
</organism>
<dbReference type="RefSeq" id="XP_031550748.1">
    <property type="nucleotide sequence ID" value="XM_031694888.1"/>
</dbReference>
<proteinExistence type="predicted"/>
<dbReference type="AlphaFoldDB" id="A0A6P8H5L0"/>
<reference evidence="2" key="1">
    <citation type="submission" date="2025-08" db="UniProtKB">
        <authorList>
            <consortium name="RefSeq"/>
        </authorList>
    </citation>
    <scope>IDENTIFICATION</scope>
    <source>
        <tissue evidence="2">Tentacle</tissue>
    </source>
</reference>
<evidence type="ECO:0000313" key="2">
    <source>
        <dbReference type="RefSeq" id="XP_031550748.1"/>
    </source>
</evidence>
<protein>
    <submittedName>
        <fullName evidence="2">Uncharacterized protein LOC116288145</fullName>
    </submittedName>
</protein>
<dbReference type="OrthoDB" id="6022030at2759"/>
<sequence>MDFYGRIQHSQGLQHLFNEEFHFTPSKATKRIRFKLAWRKTGPRYCQVVWETELCARNKENYDNVIFTDESSICLERHRQICFSKRGMPPKLKPKAKHPY</sequence>